<keyword evidence="3" id="KW-1185">Reference proteome</keyword>
<dbReference type="EMBL" id="JAUJYO010000019">
    <property type="protein sequence ID" value="KAK1288583.1"/>
    <property type="molecule type" value="Genomic_DNA"/>
</dbReference>
<reference evidence="2" key="2">
    <citation type="submission" date="2023-06" db="EMBL/GenBank/DDBJ databases">
        <authorList>
            <person name="Ma L."/>
            <person name="Liu K.-W."/>
            <person name="Li Z."/>
            <person name="Hsiao Y.-Y."/>
            <person name="Qi Y."/>
            <person name="Fu T."/>
            <person name="Tang G."/>
            <person name="Zhang D."/>
            <person name="Sun W.-H."/>
            <person name="Liu D.-K."/>
            <person name="Li Y."/>
            <person name="Chen G.-Z."/>
            <person name="Liu X.-D."/>
            <person name="Liao X.-Y."/>
            <person name="Jiang Y.-T."/>
            <person name="Yu X."/>
            <person name="Hao Y."/>
            <person name="Huang J."/>
            <person name="Zhao X.-W."/>
            <person name="Ke S."/>
            <person name="Chen Y.-Y."/>
            <person name="Wu W.-L."/>
            <person name="Hsu J.-L."/>
            <person name="Lin Y.-F."/>
            <person name="Huang M.-D."/>
            <person name="Li C.-Y."/>
            <person name="Huang L."/>
            <person name="Wang Z.-W."/>
            <person name="Zhao X."/>
            <person name="Zhong W.-Y."/>
            <person name="Peng D.-H."/>
            <person name="Ahmad S."/>
            <person name="Lan S."/>
            <person name="Zhang J.-S."/>
            <person name="Tsai W.-C."/>
            <person name="Van De Peer Y."/>
            <person name="Liu Z.-J."/>
        </authorList>
    </citation>
    <scope>NUCLEOTIDE SEQUENCE</scope>
    <source>
        <strain evidence="2">CP</strain>
        <tissue evidence="2">Leaves</tissue>
    </source>
</reference>
<gene>
    <name evidence="2" type="ORF">QJS10_CPB19g00476</name>
</gene>
<accession>A0AAV9CHF3</accession>
<dbReference type="AlphaFoldDB" id="A0AAV9CHF3"/>
<name>A0AAV9CHF3_ACOCL</name>
<feature type="region of interest" description="Disordered" evidence="1">
    <location>
        <begin position="1"/>
        <end position="49"/>
    </location>
</feature>
<dbReference type="Proteomes" id="UP001180020">
    <property type="component" value="Unassembled WGS sequence"/>
</dbReference>
<reference evidence="2" key="1">
    <citation type="journal article" date="2023" name="Nat. Commun.">
        <title>Diploid and tetraploid genomes of Acorus and the evolution of monocots.</title>
        <authorList>
            <person name="Ma L."/>
            <person name="Liu K.W."/>
            <person name="Li Z."/>
            <person name="Hsiao Y.Y."/>
            <person name="Qi Y."/>
            <person name="Fu T."/>
            <person name="Tang G.D."/>
            <person name="Zhang D."/>
            <person name="Sun W.H."/>
            <person name="Liu D.K."/>
            <person name="Li Y."/>
            <person name="Chen G.Z."/>
            <person name="Liu X.D."/>
            <person name="Liao X.Y."/>
            <person name="Jiang Y.T."/>
            <person name="Yu X."/>
            <person name="Hao Y."/>
            <person name="Huang J."/>
            <person name="Zhao X.W."/>
            <person name="Ke S."/>
            <person name="Chen Y.Y."/>
            <person name="Wu W.L."/>
            <person name="Hsu J.L."/>
            <person name="Lin Y.F."/>
            <person name="Huang M.D."/>
            <person name="Li C.Y."/>
            <person name="Huang L."/>
            <person name="Wang Z.W."/>
            <person name="Zhao X."/>
            <person name="Zhong W.Y."/>
            <person name="Peng D.H."/>
            <person name="Ahmad S."/>
            <person name="Lan S."/>
            <person name="Zhang J.S."/>
            <person name="Tsai W.C."/>
            <person name="Van de Peer Y."/>
            <person name="Liu Z.J."/>
        </authorList>
    </citation>
    <scope>NUCLEOTIDE SEQUENCE</scope>
    <source>
        <strain evidence="2">CP</strain>
    </source>
</reference>
<proteinExistence type="predicted"/>
<sequence>MVNPSSSSSSPSVHSSAASSSDGLLSRPRTTKASDWEIELLPPPPQLSPTAEKEALVFFILEDYMVSKGSMKRPGPMKNQSIDCDSTDDDISQNWMVVY</sequence>
<evidence type="ECO:0000313" key="3">
    <source>
        <dbReference type="Proteomes" id="UP001180020"/>
    </source>
</evidence>
<organism evidence="2 3">
    <name type="scientific">Acorus calamus</name>
    <name type="common">Sweet flag</name>
    <dbReference type="NCBI Taxonomy" id="4465"/>
    <lineage>
        <taxon>Eukaryota</taxon>
        <taxon>Viridiplantae</taxon>
        <taxon>Streptophyta</taxon>
        <taxon>Embryophyta</taxon>
        <taxon>Tracheophyta</taxon>
        <taxon>Spermatophyta</taxon>
        <taxon>Magnoliopsida</taxon>
        <taxon>Liliopsida</taxon>
        <taxon>Acoraceae</taxon>
        <taxon>Acorus</taxon>
    </lineage>
</organism>
<evidence type="ECO:0000256" key="1">
    <source>
        <dbReference type="SAM" id="MobiDB-lite"/>
    </source>
</evidence>
<evidence type="ECO:0000313" key="2">
    <source>
        <dbReference type="EMBL" id="KAK1288583.1"/>
    </source>
</evidence>
<protein>
    <submittedName>
        <fullName evidence="2">Uncharacterized protein</fullName>
    </submittedName>
</protein>
<comment type="caution">
    <text evidence="2">The sequence shown here is derived from an EMBL/GenBank/DDBJ whole genome shotgun (WGS) entry which is preliminary data.</text>
</comment>
<feature type="compositionally biased region" description="Low complexity" evidence="1">
    <location>
        <begin position="1"/>
        <end position="21"/>
    </location>
</feature>